<dbReference type="Proteomes" id="UP000297245">
    <property type="component" value="Unassembled WGS sequence"/>
</dbReference>
<reference evidence="1 2" key="1">
    <citation type="journal article" date="2019" name="Nat. Ecol. Evol.">
        <title>Megaphylogeny resolves global patterns of mushroom evolution.</title>
        <authorList>
            <person name="Varga T."/>
            <person name="Krizsan K."/>
            <person name="Foldi C."/>
            <person name="Dima B."/>
            <person name="Sanchez-Garcia M."/>
            <person name="Sanchez-Ramirez S."/>
            <person name="Szollosi G.J."/>
            <person name="Szarkandi J.G."/>
            <person name="Papp V."/>
            <person name="Albert L."/>
            <person name="Andreopoulos W."/>
            <person name="Angelini C."/>
            <person name="Antonin V."/>
            <person name="Barry K.W."/>
            <person name="Bougher N.L."/>
            <person name="Buchanan P."/>
            <person name="Buyck B."/>
            <person name="Bense V."/>
            <person name="Catcheside P."/>
            <person name="Chovatia M."/>
            <person name="Cooper J."/>
            <person name="Damon W."/>
            <person name="Desjardin D."/>
            <person name="Finy P."/>
            <person name="Geml J."/>
            <person name="Haridas S."/>
            <person name="Hughes K."/>
            <person name="Justo A."/>
            <person name="Karasinski D."/>
            <person name="Kautmanova I."/>
            <person name="Kiss B."/>
            <person name="Kocsube S."/>
            <person name="Kotiranta H."/>
            <person name="LaButti K.M."/>
            <person name="Lechner B.E."/>
            <person name="Liimatainen K."/>
            <person name="Lipzen A."/>
            <person name="Lukacs Z."/>
            <person name="Mihaltcheva S."/>
            <person name="Morgado L.N."/>
            <person name="Niskanen T."/>
            <person name="Noordeloos M.E."/>
            <person name="Ohm R.A."/>
            <person name="Ortiz-Santana B."/>
            <person name="Ovrebo C."/>
            <person name="Racz N."/>
            <person name="Riley R."/>
            <person name="Savchenko A."/>
            <person name="Shiryaev A."/>
            <person name="Soop K."/>
            <person name="Spirin V."/>
            <person name="Szebenyi C."/>
            <person name="Tomsovsky M."/>
            <person name="Tulloss R.E."/>
            <person name="Uehling J."/>
            <person name="Grigoriev I.V."/>
            <person name="Vagvolgyi C."/>
            <person name="Papp T."/>
            <person name="Martin F.M."/>
            <person name="Miettinen O."/>
            <person name="Hibbett D.S."/>
            <person name="Nagy L.G."/>
        </authorList>
    </citation>
    <scope>NUCLEOTIDE SEQUENCE [LARGE SCALE GENOMIC DNA]</scope>
    <source>
        <strain evidence="1 2">CBS 962.96</strain>
    </source>
</reference>
<keyword evidence="2" id="KW-1185">Reference proteome</keyword>
<organism evidence="1 2">
    <name type="scientific">Dendrothele bispora (strain CBS 962.96)</name>
    <dbReference type="NCBI Taxonomy" id="1314807"/>
    <lineage>
        <taxon>Eukaryota</taxon>
        <taxon>Fungi</taxon>
        <taxon>Dikarya</taxon>
        <taxon>Basidiomycota</taxon>
        <taxon>Agaricomycotina</taxon>
        <taxon>Agaricomycetes</taxon>
        <taxon>Agaricomycetidae</taxon>
        <taxon>Agaricales</taxon>
        <taxon>Agaricales incertae sedis</taxon>
        <taxon>Dendrothele</taxon>
    </lineage>
</organism>
<evidence type="ECO:0000313" key="1">
    <source>
        <dbReference type="EMBL" id="THU86944.1"/>
    </source>
</evidence>
<name>A0A4S8LDH2_DENBC</name>
<protein>
    <submittedName>
        <fullName evidence="1">Uncharacterized protein</fullName>
    </submittedName>
</protein>
<dbReference type="EMBL" id="ML179472">
    <property type="protein sequence ID" value="THU86944.1"/>
    <property type="molecule type" value="Genomic_DNA"/>
</dbReference>
<gene>
    <name evidence="1" type="ORF">K435DRAFT_782702</name>
</gene>
<dbReference type="AlphaFoldDB" id="A0A4S8LDH2"/>
<proteinExistence type="predicted"/>
<accession>A0A4S8LDH2</accession>
<evidence type="ECO:0000313" key="2">
    <source>
        <dbReference type="Proteomes" id="UP000297245"/>
    </source>
</evidence>
<sequence>MFGRRGDNYLIVTKKYYFVKFLDLWHDSEKGLILSEGALEYYSPHPRDDSEICA</sequence>